<organism evidence="12 13">
    <name type="scientific">Hermetia illucens</name>
    <name type="common">Black soldier fly</name>
    <dbReference type="NCBI Taxonomy" id="343691"/>
    <lineage>
        <taxon>Eukaryota</taxon>
        <taxon>Metazoa</taxon>
        <taxon>Ecdysozoa</taxon>
        <taxon>Arthropoda</taxon>
        <taxon>Hexapoda</taxon>
        <taxon>Insecta</taxon>
        <taxon>Pterygota</taxon>
        <taxon>Neoptera</taxon>
        <taxon>Endopterygota</taxon>
        <taxon>Diptera</taxon>
        <taxon>Brachycera</taxon>
        <taxon>Stratiomyomorpha</taxon>
        <taxon>Stratiomyidae</taxon>
        <taxon>Hermetiinae</taxon>
        <taxon>Hermetia</taxon>
    </lineage>
</organism>
<feature type="region of interest" description="Disordered" evidence="8">
    <location>
        <begin position="765"/>
        <end position="973"/>
    </location>
</feature>
<feature type="compositionally biased region" description="Polar residues" evidence="8">
    <location>
        <begin position="721"/>
        <end position="731"/>
    </location>
</feature>
<comment type="subcellular location">
    <subcellularLocation>
        <location evidence="1">Nucleus</location>
    </subcellularLocation>
</comment>
<comment type="similarity">
    <text evidence="2">Belongs to the XPC family.</text>
</comment>
<dbReference type="InterPro" id="IPR042488">
    <property type="entry name" value="Rad4_BHD3_sf"/>
</dbReference>
<feature type="compositionally biased region" description="Polar residues" evidence="8">
    <location>
        <begin position="855"/>
        <end position="867"/>
    </location>
</feature>
<keyword evidence="5" id="KW-0238">DNA-binding</keyword>
<feature type="region of interest" description="Disordered" evidence="8">
    <location>
        <begin position="495"/>
        <end position="647"/>
    </location>
</feature>
<reference evidence="12 13" key="1">
    <citation type="submission" date="2020-11" db="EMBL/GenBank/DDBJ databases">
        <authorList>
            <person name="Wallbank WR R."/>
            <person name="Pardo Diaz C."/>
            <person name="Kozak K."/>
            <person name="Martin S."/>
            <person name="Jiggins C."/>
            <person name="Moest M."/>
            <person name="Warren A I."/>
            <person name="Generalovic N T."/>
            <person name="Byers J.R.P. K."/>
            <person name="Montejo-Kovacevich G."/>
            <person name="Yen C E."/>
        </authorList>
    </citation>
    <scope>NUCLEOTIDE SEQUENCE [LARGE SCALE GENOMIC DNA]</scope>
</reference>
<feature type="compositionally biased region" description="Basic residues" evidence="8">
    <location>
        <begin position="537"/>
        <end position="546"/>
    </location>
</feature>
<feature type="domain" description="Rad4 beta-hairpin" evidence="9">
    <location>
        <begin position="1082"/>
        <end position="1134"/>
    </location>
</feature>
<feature type="compositionally biased region" description="Basic and acidic residues" evidence="8">
    <location>
        <begin position="605"/>
        <end position="630"/>
    </location>
</feature>
<dbReference type="FunFam" id="3.30.70.2460:FF:000001">
    <property type="entry name" value="DNA repair protein Rad4 family"/>
    <property type="match status" value="1"/>
</dbReference>
<dbReference type="InterPro" id="IPR004583">
    <property type="entry name" value="DNA_repair_Rad4"/>
</dbReference>
<dbReference type="PANTHER" id="PTHR12135:SF0">
    <property type="entry name" value="DNA REPAIR PROTEIN COMPLEMENTING XP-C CELLS"/>
    <property type="match status" value="1"/>
</dbReference>
<dbReference type="InterPro" id="IPR018327">
    <property type="entry name" value="BHD_2"/>
</dbReference>
<feature type="compositionally biased region" description="Acidic residues" evidence="8">
    <location>
        <begin position="10"/>
        <end position="29"/>
    </location>
</feature>
<feature type="compositionally biased region" description="Polar residues" evidence="8">
    <location>
        <begin position="119"/>
        <end position="130"/>
    </location>
</feature>
<dbReference type="InParanoid" id="A0A7R8UAB9"/>
<feature type="compositionally biased region" description="Basic residues" evidence="8">
    <location>
        <begin position="918"/>
        <end position="928"/>
    </location>
</feature>
<evidence type="ECO:0000256" key="4">
    <source>
        <dbReference type="ARBA" id="ARBA00022763"/>
    </source>
</evidence>
<dbReference type="Proteomes" id="UP000594454">
    <property type="component" value="Chromosome 1"/>
</dbReference>
<evidence type="ECO:0000313" key="13">
    <source>
        <dbReference type="Proteomes" id="UP000594454"/>
    </source>
</evidence>
<dbReference type="InterPro" id="IPR018325">
    <property type="entry name" value="Rad4/PNGase_transGLS-fold"/>
</dbReference>
<keyword evidence="13" id="KW-1185">Reference proteome</keyword>
<name>A0A7R8UAB9_HERIL</name>
<dbReference type="Pfam" id="PF03835">
    <property type="entry name" value="Rad4"/>
    <property type="match status" value="1"/>
</dbReference>
<evidence type="ECO:0000256" key="8">
    <source>
        <dbReference type="SAM" id="MobiDB-lite"/>
    </source>
</evidence>
<dbReference type="Pfam" id="PF10403">
    <property type="entry name" value="BHD_1"/>
    <property type="match status" value="1"/>
</dbReference>
<dbReference type="NCBIfam" id="TIGR00605">
    <property type="entry name" value="rad4"/>
    <property type="match status" value="1"/>
</dbReference>
<feature type="compositionally biased region" description="Basic and acidic residues" evidence="8">
    <location>
        <begin position="547"/>
        <end position="599"/>
    </location>
</feature>
<dbReference type="GO" id="GO:0005737">
    <property type="term" value="C:cytoplasm"/>
    <property type="evidence" value="ECO:0007669"/>
    <property type="project" value="TreeGrafter"/>
</dbReference>
<keyword evidence="6" id="KW-0234">DNA repair</keyword>
<dbReference type="InterPro" id="IPR018328">
    <property type="entry name" value="Rad4_beta-hairpin_dom3"/>
</dbReference>
<dbReference type="SMART" id="SM01031">
    <property type="entry name" value="BHD_2"/>
    <property type="match status" value="1"/>
</dbReference>
<evidence type="ECO:0000313" key="12">
    <source>
        <dbReference type="EMBL" id="CAD7077125.1"/>
    </source>
</evidence>
<evidence type="ECO:0000256" key="7">
    <source>
        <dbReference type="ARBA" id="ARBA00023242"/>
    </source>
</evidence>
<feature type="compositionally biased region" description="Low complexity" evidence="8">
    <location>
        <begin position="64"/>
        <end position="73"/>
    </location>
</feature>
<evidence type="ECO:0000256" key="5">
    <source>
        <dbReference type="ARBA" id="ARBA00023125"/>
    </source>
</evidence>
<feature type="domain" description="Rad4 beta-hairpin" evidence="11">
    <location>
        <begin position="1199"/>
        <end position="1273"/>
    </location>
</feature>
<dbReference type="EMBL" id="LR899009">
    <property type="protein sequence ID" value="CAD7077125.1"/>
    <property type="molecule type" value="Genomic_DNA"/>
</dbReference>
<feature type="compositionally biased region" description="Acidic residues" evidence="8">
    <location>
        <begin position="37"/>
        <end position="50"/>
    </location>
</feature>
<dbReference type="InterPro" id="IPR038765">
    <property type="entry name" value="Papain-like_cys_pep_sf"/>
</dbReference>
<dbReference type="SUPFAM" id="SSF54001">
    <property type="entry name" value="Cysteine proteinases"/>
    <property type="match status" value="1"/>
</dbReference>
<dbReference type="GO" id="GO:0071942">
    <property type="term" value="C:XPC complex"/>
    <property type="evidence" value="ECO:0007669"/>
    <property type="project" value="TreeGrafter"/>
</dbReference>
<dbReference type="GO" id="GO:0000111">
    <property type="term" value="C:nucleotide-excision repair factor 2 complex"/>
    <property type="evidence" value="ECO:0007669"/>
    <property type="project" value="TreeGrafter"/>
</dbReference>
<dbReference type="FunCoup" id="A0A7R8UAB9">
    <property type="interactions" value="1658"/>
</dbReference>
<gene>
    <name evidence="12" type="ORF">HERILL_LOCUS499</name>
</gene>
<dbReference type="OMA" id="PMYDGFV"/>
<dbReference type="Gene3D" id="3.30.70.2460">
    <property type="entry name" value="Rad4, beta-hairpin domain BHD3"/>
    <property type="match status" value="1"/>
</dbReference>
<dbReference type="InterPro" id="IPR018026">
    <property type="entry name" value="DNA_repair_Rad4-like"/>
</dbReference>
<accession>A0A7R8UAB9</accession>
<dbReference type="SMART" id="SM01032">
    <property type="entry name" value="BHD_3"/>
    <property type="match status" value="1"/>
</dbReference>
<evidence type="ECO:0000256" key="1">
    <source>
        <dbReference type="ARBA" id="ARBA00004123"/>
    </source>
</evidence>
<evidence type="ECO:0000259" key="9">
    <source>
        <dbReference type="SMART" id="SM01030"/>
    </source>
</evidence>
<feature type="region of interest" description="Disordered" evidence="8">
    <location>
        <begin position="284"/>
        <end position="312"/>
    </location>
</feature>
<dbReference type="GO" id="GO:0003697">
    <property type="term" value="F:single-stranded DNA binding"/>
    <property type="evidence" value="ECO:0007669"/>
    <property type="project" value="TreeGrafter"/>
</dbReference>
<dbReference type="FunFam" id="2.20.20.110:FF:000001">
    <property type="entry name" value="DNA repair protein complementing XP-C cells"/>
    <property type="match status" value="1"/>
</dbReference>
<evidence type="ECO:0000259" key="11">
    <source>
        <dbReference type="SMART" id="SM01032"/>
    </source>
</evidence>
<dbReference type="SMART" id="SM01030">
    <property type="entry name" value="BHD_1"/>
    <property type="match status" value="1"/>
</dbReference>
<protein>
    <submittedName>
        <fullName evidence="12">Uncharacterized protein</fullName>
    </submittedName>
</protein>
<sequence length="1334" mass="151018">MSRRKKVDYAEGESSDEEEDFSASEDEWQPNEKDISDGESEDDNDEDFDADSTAKLAKRKCSSKKSTSSSSRKSSGKPKRTTSSLRSRMLKKYKPTPHILPPSPAKPISKDISKILESSKYQGKKSITSSQEDDDSDGSGDDYLIKPNNLDLKSSFFDVTQMSKTTSEDKVPEFDCNAGMNLSDSEDDEEEIKPTTLASQMIEEDEEVKTNSKGSSSLIAGINKNSAGQIDFHKLIQYNREANEAEEKLKNIKAATFKNEDNLNVSKLLAMGEGSSSSTAVAHCSQSTQKGKGNVAKKRKRATDLVGSDSDTDWEQVQDHSTLMSEQKDILQINIPLPTKSLDEKKKNTRDVEMMIKRRLNRDIKEQRAYLHKVSLLCHIAHGLYCNRVLNNPSLMAAALKLLPNKSCYPDGATCIKYFESIAKWFKQAIPIRKNQMYLGTNKRPKLGVSLALQIKYKEALCKKDFVLIFIILLRAMGIPCRLVINLTPFSIRPPQSELHSLSTKPKDAKVEQEEKVKTNRKGTENKEIDSTESSKKHAVSHKRHDKKTEKSSEHDQKPKAEKRKEEKATKRDEKAVKNIKQADEKEKSSKSKEDDEKGKRKGSEKKELHSDKSNKKSSKNTERKNEKTKNAKPQKNNETDGTVLTLPKEISQTISESTVVSNSKQVSGTVTTSLGACAEPTSKTEQNHPEISNITKSALKQDLSAENVEPLSEKLEIGSEKSSTLSNNQEVDAPPELEKCGGEMVMNSDCPDAPVLLPMVKTESNEDSITIGPSEIPGTVEDTVKTSSSPLPLMKEEITENTKTSLSQKLKRNVKNKKTTATTSNEASEEPAEMETEHFKELQKNVPKRKKANTKQNDANELPTTTTKKRGAKVESIYFQIPTRRTTRSRAKQQELEGTEQPTIPQMDGADDNTRVNLKKLKPKSRRPSNSDDDFVPSPPKKPRPSTAHTSSKGSRSKKERQVLSSSSEEDEKIKKNKMDIWVEVFSEKEEKWVPINLFKTQVDNPDELRKSATAPVAYVFAWDNDNSMKDVSPRYCPHWNTATRKQRVESEWLNIAIRSYTGRKTSRSKAEDIEFHRMHLDKPLPSSIAEYKNHPLYALQRHLLKFEAIYPPDALTLGFVRGEPVYARDCVHNLHSRETWLREARVVKPGEKAYKVVKARPKWDKLTNTVVTDLPLDIFGKWQTMEYDPPTAENGIVPRNAYGNVDLFKPSMLPKKTVHLDLPGLNKVCKKLKIDCAPAVVGFDFHQGACHPLIEGYVVCEEYRDIVIDAWNREQEEAERKEDEKYYQRVYGNWKKLYRGLLIRERLKRKYNFKTLKIDDGKPKKKKKTENH</sequence>
<keyword evidence="3" id="KW-0597">Phosphoprotein</keyword>
<evidence type="ECO:0000259" key="10">
    <source>
        <dbReference type="SMART" id="SM01031"/>
    </source>
</evidence>
<dbReference type="InterPro" id="IPR018326">
    <property type="entry name" value="Rad4_beta-hairpin_dom1"/>
</dbReference>
<dbReference type="Gene3D" id="3.90.260.10">
    <property type="entry name" value="Transglutaminase-like"/>
    <property type="match status" value="2"/>
</dbReference>
<proteinExistence type="inferred from homology"/>
<dbReference type="OrthoDB" id="300780at2759"/>
<feature type="compositionally biased region" description="Basic and acidic residues" evidence="8">
    <location>
        <begin position="505"/>
        <end position="536"/>
    </location>
</feature>
<evidence type="ECO:0000256" key="2">
    <source>
        <dbReference type="ARBA" id="ARBA00009525"/>
    </source>
</evidence>
<feature type="compositionally biased region" description="Polar residues" evidence="8">
    <location>
        <begin position="634"/>
        <end position="643"/>
    </location>
</feature>
<feature type="domain" description="Rad4 beta-hairpin" evidence="10">
    <location>
        <begin position="1136"/>
        <end position="1192"/>
    </location>
</feature>
<keyword evidence="7" id="KW-0539">Nucleus</keyword>
<dbReference type="Pfam" id="PF10405">
    <property type="entry name" value="BHD_3"/>
    <property type="match status" value="1"/>
</dbReference>
<dbReference type="GO" id="GO:0006298">
    <property type="term" value="P:mismatch repair"/>
    <property type="evidence" value="ECO:0007669"/>
    <property type="project" value="TreeGrafter"/>
</dbReference>
<feature type="region of interest" description="Disordered" evidence="8">
    <location>
        <begin position="703"/>
        <end position="747"/>
    </location>
</feature>
<feature type="compositionally biased region" description="Basic residues" evidence="8">
    <location>
        <begin position="810"/>
        <end position="819"/>
    </location>
</feature>
<evidence type="ECO:0000256" key="6">
    <source>
        <dbReference type="ARBA" id="ARBA00023204"/>
    </source>
</evidence>
<dbReference type="InterPro" id="IPR036985">
    <property type="entry name" value="Transglutaminase-like_sf"/>
</dbReference>
<feature type="region of interest" description="Disordered" evidence="8">
    <location>
        <begin position="1"/>
        <end position="146"/>
    </location>
</feature>
<dbReference type="PANTHER" id="PTHR12135">
    <property type="entry name" value="DNA REPAIR PROTEIN XP-C / RAD4"/>
    <property type="match status" value="1"/>
</dbReference>
<keyword evidence="4" id="KW-0227">DNA damage</keyword>
<dbReference type="Gene3D" id="2.20.20.110">
    <property type="entry name" value="Rad4, beta-hairpin domain BHD1"/>
    <property type="match status" value="1"/>
</dbReference>
<dbReference type="GO" id="GO:0006289">
    <property type="term" value="P:nucleotide-excision repair"/>
    <property type="evidence" value="ECO:0007669"/>
    <property type="project" value="InterPro"/>
</dbReference>
<feature type="compositionally biased region" description="Acidic residues" evidence="8">
    <location>
        <begin position="131"/>
        <end position="140"/>
    </location>
</feature>
<dbReference type="GO" id="GO:0003684">
    <property type="term" value="F:damaged DNA binding"/>
    <property type="evidence" value="ECO:0007669"/>
    <property type="project" value="InterPro"/>
</dbReference>
<evidence type="ECO:0000256" key="3">
    <source>
        <dbReference type="ARBA" id="ARBA00022553"/>
    </source>
</evidence>